<evidence type="ECO:0000313" key="3">
    <source>
        <dbReference type="Proteomes" id="UP001500752"/>
    </source>
</evidence>
<evidence type="ECO:0000256" key="1">
    <source>
        <dbReference type="SAM" id="MobiDB-lite"/>
    </source>
</evidence>
<name>A0ABP7CGN7_9MICC</name>
<dbReference type="EMBL" id="BAABEO010000019">
    <property type="protein sequence ID" value="GAA3689088.1"/>
    <property type="molecule type" value="Genomic_DNA"/>
</dbReference>
<accession>A0ABP7CGN7</accession>
<reference evidence="3" key="1">
    <citation type="journal article" date="2019" name="Int. J. Syst. Evol. Microbiol.">
        <title>The Global Catalogue of Microorganisms (GCM) 10K type strain sequencing project: providing services to taxonomists for standard genome sequencing and annotation.</title>
        <authorList>
            <consortium name="The Broad Institute Genomics Platform"/>
            <consortium name="The Broad Institute Genome Sequencing Center for Infectious Disease"/>
            <person name="Wu L."/>
            <person name="Ma J."/>
        </authorList>
    </citation>
    <scope>NUCLEOTIDE SEQUENCE [LARGE SCALE GENOMIC DNA]</scope>
    <source>
        <strain evidence="3">JCM 30742</strain>
    </source>
</reference>
<organism evidence="2 3">
    <name type="scientific">Arthrobacter ginkgonis</name>
    <dbReference type="NCBI Taxonomy" id="1630594"/>
    <lineage>
        <taxon>Bacteria</taxon>
        <taxon>Bacillati</taxon>
        <taxon>Actinomycetota</taxon>
        <taxon>Actinomycetes</taxon>
        <taxon>Micrococcales</taxon>
        <taxon>Micrococcaceae</taxon>
        <taxon>Arthrobacter</taxon>
    </lineage>
</organism>
<evidence type="ECO:0000313" key="2">
    <source>
        <dbReference type="EMBL" id="GAA3689088.1"/>
    </source>
</evidence>
<keyword evidence="3" id="KW-1185">Reference proteome</keyword>
<sequence>MRENNETLAALRKLQGMIPEPQEAHGLVMLLGNGLGEAMAGMRSRQARLELARAEARGSPSVAARRAEAEASDAAVRVAQAEVRRLRVTEPRAGKGTVGVYGHVLDDGDPVVGAVVALVGDDEALVCIDTDKAGSFALTVDSERALGLRVSIGERVVHRDEEATIAPGPLATYRLVELGESTPQAPTQHACGGDEQPEHSGPLPKPGGSLTQVLKKLRASGVPVAKVWLYASDDSTPKVTKIREVDGGVGLNVQGRLTDAGRLSVVASVLAHQPEAERAGVGSSSAAAALLKAGRVTRWSEAERVSRLKPADVAERFGLDRAQADALSSALATTMATIEIVEEG</sequence>
<protein>
    <submittedName>
        <fullName evidence="2">Uncharacterized protein</fullName>
    </submittedName>
</protein>
<comment type="caution">
    <text evidence="2">The sequence shown here is derived from an EMBL/GenBank/DDBJ whole genome shotgun (WGS) entry which is preliminary data.</text>
</comment>
<proteinExistence type="predicted"/>
<dbReference type="Proteomes" id="UP001500752">
    <property type="component" value="Unassembled WGS sequence"/>
</dbReference>
<feature type="region of interest" description="Disordered" evidence="1">
    <location>
        <begin position="183"/>
        <end position="209"/>
    </location>
</feature>
<gene>
    <name evidence="2" type="ORF">GCM10023081_28080</name>
</gene>